<dbReference type="Pfam" id="PF01926">
    <property type="entry name" value="MMR_HSR1"/>
    <property type="match status" value="1"/>
</dbReference>
<dbReference type="SUPFAM" id="SSF52540">
    <property type="entry name" value="P-loop containing nucleoside triphosphate hydrolases"/>
    <property type="match status" value="1"/>
</dbReference>
<evidence type="ECO:0000313" key="3">
    <source>
        <dbReference type="Proteomes" id="UP000294933"/>
    </source>
</evidence>
<dbReference type="Gene3D" id="3.40.50.300">
    <property type="entry name" value="P-loop containing nucleotide triphosphate hydrolases"/>
    <property type="match status" value="1"/>
</dbReference>
<dbReference type="STRING" id="50990.A0A4Y7PGP3"/>
<dbReference type="OrthoDB" id="8954335at2759"/>
<dbReference type="AlphaFoldDB" id="A0A4Y7PGP3"/>
<dbReference type="InterPro" id="IPR027417">
    <property type="entry name" value="P-loop_NTPase"/>
</dbReference>
<name>A0A4Y7PGP3_9AGAM</name>
<dbReference type="InterPro" id="IPR006073">
    <property type="entry name" value="GTP-bd"/>
</dbReference>
<dbReference type="EMBL" id="ML170329">
    <property type="protein sequence ID" value="TDL14537.1"/>
    <property type="molecule type" value="Genomic_DNA"/>
</dbReference>
<gene>
    <name evidence="2" type="ORF">BD410DRAFT_833057</name>
</gene>
<feature type="domain" description="G" evidence="1">
    <location>
        <begin position="9"/>
        <end position="73"/>
    </location>
</feature>
<protein>
    <recommendedName>
        <fullName evidence="1">G domain-containing protein</fullName>
    </recommendedName>
</protein>
<dbReference type="GO" id="GO:0005525">
    <property type="term" value="F:GTP binding"/>
    <property type="evidence" value="ECO:0007669"/>
    <property type="project" value="InterPro"/>
</dbReference>
<keyword evidence="3" id="KW-1185">Reference proteome</keyword>
<evidence type="ECO:0000313" key="2">
    <source>
        <dbReference type="EMBL" id="TDL14537.1"/>
    </source>
</evidence>
<organism evidence="2 3">
    <name type="scientific">Rickenella mellea</name>
    <dbReference type="NCBI Taxonomy" id="50990"/>
    <lineage>
        <taxon>Eukaryota</taxon>
        <taxon>Fungi</taxon>
        <taxon>Dikarya</taxon>
        <taxon>Basidiomycota</taxon>
        <taxon>Agaricomycotina</taxon>
        <taxon>Agaricomycetes</taxon>
        <taxon>Hymenochaetales</taxon>
        <taxon>Rickenellaceae</taxon>
        <taxon>Rickenella</taxon>
    </lineage>
</organism>
<sequence>MTSDRAKIILVMGVTGTGKTSFINTASGLQLPVSHDLNSCTDDVIPTPPFDFGGHRVVLVDTPGFGHSSKRDLEVLRPIAKYLVEQKLRKGHISGVIYMHPFPENPRRIETAKHYFNVLSELCGAKMLDHVSVVINRWMGHHSGSDSQIEMDLRAVFEPVTTAGGFVVDEDHKYSRVGEILREILDKGPVVLQIQRELTEEKKHLCDTAAGTALSLRKEVTEGFWKKFWDMLFATFKMQL</sequence>
<evidence type="ECO:0000259" key="1">
    <source>
        <dbReference type="Pfam" id="PF01926"/>
    </source>
</evidence>
<dbReference type="VEuPathDB" id="FungiDB:BD410DRAFT_833057"/>
<reference evidence="2 3" key="1">
    <citation type="submission" date="2018-06" db="EMBL/GenBank/DDBJ databases">
        <title>A transcriptomic atlas of mushroom development highlights an independent origin of complex multicellularity.</title>
        <authorList>
            <consortium name="DOE Joint Genome Institute"/>
            <person name="Krizsan K."/>
            <person name="Almasi E."/>
            <person name="Merenyi Z."/>
            <person name="Sahu N."/>
            <person name="Viragh M."/>
            <person name="Koszo T."/>
            <person name="Mondo S."/>
            <person name="Kiss B."/>
            <person name="Balint B."/>
            <person name="Kues U."/>
            <person name="Barry K."/>
            <person name="Hegedus J.C."/>
            <person name="Henrissat B."/>
            <person name="Johnson J."/>
            <person name="Lipzen A."/>
            <person name="Ohm R."/>
            <person name="Nagy I."/>
            <person name="Pangilinan J."/>
            <person name="Yan J."/>
            <person name="Xiong Y."/>
            <person name="Grigoriev I.V."/>
            <person name="Hibbett D.S."/>
            <person name="Nagy L.G."/>
        </authorList>
    </citation>
    <scope>NUCLEOTIDE SEQUENCE [LARGE SCALE GENOMIC DNA]</scope>
    <source>
        <strain evidence="2 3">SZMC22713</strain>
    </source>
</reference>
<dbReference type="Proteomes" id="UP000294933">
    <property type="component" value="Unassembled WGS sequence"/>
</dbReference>
<proteinExistence type="predicted"/>
<accession>A0A4Y7PGP3</accession>